<dbReference type="PROSITE" id="PS50931">
    <property type="entry name" value="HTH_LYSR"/>
    <property type="match status" value="1"/>
</dbReference>
<evidence type="ECO:0000313" key="7">
    <source>
        <dbReference type="Proteomes" id="UP000559182"/>
    </source>
</evidence>
<dbReference type="Proteomes" id="UP000559182">
    <property type="component" value="Unassembled WGS sequence"/>
</dbReference>
<dbReference type="GO" id="GO:0003700">
    <property type="term" value="F:DNA-binding transcription factor activity"/>
    <property type="evidence" value="ECO:0007669"/>
    <property type="project" value="InterPro"/>
</dbReference>
<reference evidence="6 7" key="1">
    <citation type="submission" date="2020-08" db="EMBL/GenBank/DDBJ databases">
        <title>Sequencing the genomes of 1000 actinobacteria strains.</title>
        <authorList>
            <person name="Klenk H.-P."/>
        </authorList>
    </citation>
    <scope>NUCLEOTIDE SEQUENCE [LARGE SCALE GENOMIC DNA]</scope>
    <source>
        <strain evidence="6 7">DSM 105369</strain>
    </source>
</reference>
<evidence type="ECO:0000313" key="6">
    <source>
        <dbReference type="EMBL" id="MBB2893966.1"/>
    </source>
</evidence>
<dbReference type="PRINTS" id="PR00039">
    <property type="entry name" value="HTHLYSR"/>
</dbReference>
<dbReference type="AlphaFoldDB" id="A0A839NEA9"/>
<evidence type="ECO:0000256" key="3">
    <source>
        <dbReference type="ARBA" id="ARBA00023125"/>
    </source>
</evidence>
<comment type="similarity">
    <text evidence="1">Belongs to the LysR transcriptional regulatory family.</text>
</comment>
<dbReference type="PANTHER" id="PTHR30346">
    <property type="entry name" value="TRANSCRIPTIONAL DUAL REGULATOR HCAR-RELATED"/>
    <property type="match status" value="1"/>
</dbReference>
<evidence type="ECO:0000256" key="2">
    <source>
        <dbReference type="ARBA" id="ARBA00023015"/>
    </source>
</evidence>
<evidence type="ECO:0000259" key="5">
    <source>
        <dbReference type="PROSITE" id="PS50931"/>
    </source>
</evidence>
<dbReference type="InterPro" id="IPR005119">
    <property type="entry name" value="LysR_subst-bd"/>
</dbReference>
<dbReference type="InterPro" id="IPR036388">
    <property type="entry name" value="WH-like_DNA-bd_sf"/>
</dbReference>
<sequence>MLDSRQLRMFHEVVRSGSYSAAARSLGYTQPAISQQMRALERSVGTPLFTRSGRNLRLTEAGELLSRHAETILADLSAAAEQVAAIKHLALGRVRLCTFPSASATIVAAAVSRLRASNPGVRVELLEAEPPESLALLRGGDCDIALAFSYDAEAGVDHEGMTARPLLDDEMVVVLPADHPLARRRTLALAELADETWIAGCPRCRTTFVAACAAADFSPVISFTTDDNLAMQSLVVAGSGIAVMPGLVLSFLRHPGVVVRPLRPVVRRAVTAYTLADYQHIPAVGTMLGALRAASAESKAQRGGPRGSAKHK</sequence>
<feature type="domain" description="HTH lysR-type" evidence="5">
    <location>
        <begin position="2"/>
        <end position="59"/>
    </location>
</feature>
<dbReference type="Gene3D" id="1.10.10.10">
    <property type="entry name" value="Winged helix-like DNA-binding domain superfamily/Winged helix DNA-binding domain"/>
    <property type="match status" value="1"/>
</dbReference>
<comment type="caution">
    <text evidence="6">The sequence shown here is derived from an EMBL/GenBank/DDBJ whole genome shotgun (WGS) entry which is preliminary data.</text>
</comment>
<dbReference type="Pfam" id="PF00126">
    <property type="entry name" value="HTH_1"/>
    <property type="match status" value="1"/>
</dbReference>
<dbReference type="EMBL" id="JACHVQ010000004">
    <property type="protein sequence ID" value="MBB2893966.1"/>
    <property type="molecule type" value="Genomic_DNA"/>
</dbReference>
<proteinExistence type="inferred from homology"/>
<protein>
    <submittedName>
        <fullName evidence="6">DNA-binding transcriptional LysR family regulator</fullName>
    </submittedName>
</protein>
<dbReference type="FunFam" id="1.10.10.10:FF:000001">
    <property type="entry name" value="LysR family transcriptional regulator"/>
    <property type="match status" value="1"/>
</dbReference>
<organism evidence="6 7">
    <name type="scientific">Flexivirga oryzae</name>
    <dbReference type="NCBI Taxonomy" id="1794944"/>
    <lineage>
        <taxon>Bacteria</taxon>
        <taxon>Bacillati</taxon>
        <taxon>Actinomycetota</taxon>
        <taxon>Actinomycetes</taxon>
        <taxon>Micrococcales</taxon>
        <taxon>Dermacoccaceae</taxon>
        <taxon>Flexivirga</taxon>
    </lineage>
</organism>
<name>A0A839NEA9_9MICO</name>
<gene>
    <name evidence="6" type="ORF">FHU39_004002</name>
</gene>
<evidence type="ECO:0000256" key="4">
    <source>
        <dbReference type="ARBA" id="ARBA00023163"/>
    </source>
</evidence>
<dbReference type="CDD" id="cd08423">
    <property type="entry name" value="PBP2_LTTR_like_6"/>
    <property type="match status" value="1"/>
</dbReference>
<dbReference type="GO" id="GO:0032993">
    <property type="term" value="C:protein-DNA complex"/>
    <property type="evidence" value="ECO:0007669"/>
    <property type="project" value="TreeGrafter"/>
</dbReference>
<dbReference type="PANTHER" id="PTHR30346:SF29">
    <property type="entry name" value="LYSR SUBSTRATE-BINDING"/>
    <property type="match status" value="1"/>
</dbReference>
<dbReference type="GO" id="GO:0003677">
    <property type="term" value="F:DNA binding"/>
    <property type="evidence" value="ECO:0007669"/>
    <property type="project" value="UniProtKB-KW"/>
</dbReference>
<accession>A0A839NEA9</accession>
<dbReference type="InterPro" id="IPR036390">
    <property type="entry name" value="WH_DNA-bd_sf"/>
</dbReference>
<keyword evidence="4" id="KW-0804">Transcription</keyword>
<dbReference type="InterPro" id="IPR000847">
    <property type="entry name" value="LysR_HTH_N"/>
</dbReference>
<dbReference type="RefSeq" id="WP_183322431.1">
    <property type="nucleotide sequence ID" value="NZ_JACHVQ010000004.1"/>
</dbReference>
<dbReference type="SUPFAM" id="SSF53850">
    <property type="entry name" value="Periplasmic binding protein-like II"/>
    <property type="match status" value="1"/>
</dbReference>
<keyword evidence="2" id="KW-0805">Transcription regulation</keyword>
<evidence type="ECO:0000256" key="1">
    <source>
        <dbReference type="ARBA" id="ARBA00009437"/>
    </source>
</evidence>
<keyword evidence="3 6" id="KW-0238">DNA-binding</keyword>
<dbReference type="SUPFAM" id="SSF46785">
    <property type="entry name" value="Winged helix' DNA-binding domain"/>
    <property type="match status" value="1"/>
</dbReference>
<keyword evidence="7" id="KW-1185">Reference proteome</keyword>
<dbReference type="Gene3D" id="3.40.190.10">
    <property type="entry name" value="Periplasmic binding protein-like II"/>
    <property type="match status" value="2"/>
</dbReference>
<dbReference type="Pfam" id="PF03466">
    <property type="entry name" value="LysR_substrate"/>
    <property type="match status" value="1"/>
</dbReference>